<dbReference type="InterPro" id="IPR013094">
    <property type="entry name" value="AB_hydrolase_3"/>
</dbReference>
<comment type="caution">
    <text evidence="3">The sequence shown here is derived from an EMBL/GenBank/DDBJ whole genome shotgun (WGS) entry which is preliminary data.</text>
</comment>
<dbReference type="PANTHER" id="PTHR48081">
    <property type="entry name" value="AB HYDROLASE SUPERFAMILY PROTEIN C4A8.06C"/>
    <property type="match status" value="1"/>
</dbReference>
<dbReference type="PANTHER" id="PTHR48081:SF18">
    <property type="entry name" value="ALPHA_BETA HYDROLASE FOLD-3 DOMAIN-CONTAINING PROTEIN"/>
    <property type="match status" value="1"/>
</dbReference>
<evidence type="ECO:0000313" key="4">
    <source>
        <dbReference type="Proteomes" id="UP000078240"/>
    </source>
</evidence>
<dbReference type="Proteomes" id="UP000078240">
    <property type="component" value="Unassembled WGS sequence"/>
</dbReference>
<evidence type="ECO:0000259" key="2">
    <source>
        <dbReference type="Pfam" id="PF07859"/>
    </source>
</evidence>
<protein>
    <submittedName>
        <fullName evidence="3">Lipase/thioesterase</fullName>
    </submittedName>
</protein>
<proteinExistence type="predicted"/>
<evidence type="ECO:0000256" key="1">
    <source>
        <dbReference type="ARBA" id="ARBA00022801"/>
    </source>
</evidence>
<reference evidence="3 4" key="1">
    <citation type="submission" date="2016-01" db="EMBL/GenBank/DDBJ databases">
        <title>Biosynthesis of antibiotic leucinostatins and their inhibition on Phytophthora in bio-control Purpureocillium lilacinum.</title>
        <authorList>
            <person name="Wang G."/>
            <person name="Liu Z."/>
            <person name="Lin R."/>
            <person name="Li E."/>
            <person name="Mao Z."/>
            <person name="Ling J."/>
            <person name="Yin W."/>
            <person name="Xie B."/>
        </authorList>
    </citation>
    <scope>NUCLEOTIDE SEQUENCE [LARGE SCALE GENOMIC DNA]</scope>
    <source>
        <strain evidence="3">PLBJ-1</strain>
    </source>
</reference>
<accession>A0A179FPD0</accession>
<dbReference type="Gene3D" id="3.40.50.1820">
    <property type="entry name" value="alpha/beta hydrolase"/>
    <property type="match status" value="1"/>
</dbReference>
<dbReference type="InterPro" id="IPR050300">
    <property type="entry name" value="GDXG_lipolytic_enzyme"/>
</dbReference>
<gene>
    <name evidence="3" type="ORF">VFPBJ_11047</name>
</gene>
<name>A0A179FPD0_PURLI</name>
<dbReference type="GO" id="GO:0016787">
    <property type="term" value="F:hydrolase activity"/>
    <property type="evidence" value="ECO:0007669"/>
    <property type="project" value="UniProtKB-KW"/>
</dbReference>
<dbReference type="AlphaFoldDB" id="A0A179FPD0"/>
<dbReference type="SUPFAM" id="SSF53474">
    <property type="entry name" value="alpha/beta-Hydrolases"/>
    <property type="match status" value="1"/>
</dbReference>
<feature type="domain" description="Alpha/beta hydrolase fold-3" evidence="2">
    <location>
        <begin position="133"/>
        <end position="314"/>
    </location>
</feature>
<evidence type="ECO:0000313" key="3">
    <source>
        <dbReference type="EMBL" id="OAQ67452.1"/>
    </source>
</evidence>
<sequence length="431" mass="44924">MSSASPPTLPGRMTLLDKLSLSWLVPVFVCHWLANFTSRCIPGSSSLHWRQKLAISNLQSLRRSLNPRQLFALSRAQLTGEAVKAYCHARGLPYTAITVPLPEKAPGGDTVDVPPPVLHVVTPANAPARGPTLLYAHGGGYLNPIRPQGHIPLALRCAAACGARSVVFIEYSLSSEHAYPAQLVQMVAAVKHLLHRGAVGAGADGGPGSDVDGTIKPGDLVLAGDSAGGHLIASLLAHVVRPSPYAPPLAELGGEEGKQLRAVVLLSPWVTMRTSDASFAANSANDYLSAQQANVFIRLFRPAASEVWACPSEGDGAVELWRAAFPPASSSASASPGKSEAAGAVAKKMLVTVGTGETLLDSCVRFGRELLGAETVVLDSDVCMQGALVGGKDVVLTVAPGEAHVQPALDCAVRYEHGATLNAIMAFLKSV</sequence>
<dbReference type="Pfam" id="PF07859">
    <property type="entry name" value="Abhydrolase_3"/>
    <property type="match status" value="1"/>
</dbReference>
<organism evidence="3 4">
    <name type="scientific">Purpureocillium lilacinum</name>
    <name type="common">Paecilomyces lilacinus</name>
    <dbReference type="NCBI Taxonomy" id="33203"/>
    <lineage>
        <taxon>Eukaryota</taxon>
        <taxon>Fungi</taxon>
        <taxon>Dikarya</taxon>
        <taxon>Ascomycota</taxon>
        <taxon>Pezizomycotina</taxon>
        <taxon>Sordariomycetes</taxon>
        <taxon>Hypocreomycetidae</taxon>
        <taxon>Hypocreales</taxon>
        <taxon>Ophiocordycipitaceae</taxon>
        <taxon>Purpureocillium</taxon>
    </lineage>
</organism>
<dbReference type="OrthoDB" id="2152029at2759"/>
<dbReference type="EMBL" id="LSBH01000012">
    <property type="protein sequence ID" value="OAQ67452.1"/>
    <property type="molecule type" value="Genomic_DNA"/>
</dbReference>
<dbReference type="InterPro" id="IPR029058">
    <property type="entry name" value="AB_hydrolase_fold"/>
</dbReference>
<keyword evidence="1" id="KW-0378">Hydrolase</keyword>